<accession>A0ABS6P9L1</accession>
<organism evidence="2 3">
    <name type="scientific">Pseudomonas ekonensis</name>
    <dbReference type="NCBI Taxonomy" id="2842353"/>
    <lineage>
        <taxon>Bacteria</taxon>
        <taxon>Pseudomonadati</taxon>
        <taxon>Pseudomonadota</taxon>
        <taxon>Gammaproteobacteria</taxon>
        <taxon>Pseudomonadales</taxon>
        <taxon>Pseudomonadaceae</taxon>
        <taxon>Pseudomonas</taxon>
    </lineage>
</organism>
<name>A0ABS6P9L1_9PSED</name>
<keyword evidence="3" id="KW-1185">Reference proteome</keyword>
<reference evidence="2 3" key="1">
    <citation type="submission" date="2021-06" db="EMBL/GenBank/DDBJ databases">
        <title>Updating the genus Pseudomonas: Description of 43 new species and partition of the Pseudomonas putida group.</title>
        <authorList>
            <person name="Girard L."/>
            <person name="Lood C."/>
            <person name="Vandamme P."/>
            <person name="Rokni-Zadeh H."/>
            <person name="Van Noort V."/>
            <person name="Hofte M."/>
            <person name="Lavigne R."/>
            <person name="De Mot R."/>
        </authorList>
    </citation>
    <scope>NUCLEOTIDE SEQUENCE [LARGE SCALE GENOMIC DNA]</scope>
    <source>
        <strain evidence="2 3">COR58</strain>
    </source>
</reference>
<feature type="signal peptide" evidence="1">
    <location>
        <begin position="1"/>
        <end position="22"/>
    </location>
</feature>
<gene>
    <name evidence="2" type="ORF">KVG96_04270</name>
</gene>
<evidence type="ECO:0000313" key="3">
    <source>
        <dbReference type="Proteomes" id="UP000765224"/>
    </source>
</evidence>
<comment type="caution">
    <text evidence="2">The sequence shown here is derived from an EMBL/GenBank/DDBJ whole genome shotgun (WGS) entry which is preliminary data.</text>
</comment>
<keyword evidence="1" id="KW-0732">Signal</keyword>
<evidence type="ECO:0000256" key="1">
    <source>
        <dbReference type="SAM" id="SignalP"/>
    </source>
</evidence>
<protein>
    <submittedName>
        <fullName evidence="2">Uncharacterized protein</fullName>
    </submittedName>
</protein>
<proteinExistence type="predicted"/>
<evidence type="ECO:0000313" key="2">
    <source>
        <dbReference type="EMBL" id="MBV4457163.1"/>
    </source>
</evidence>
<feature type="chain" id="PRO_5046072161" evidence="1">
    <location>
        <begin position="23"/>
        <end position="76"/>
    </location>
</feature>
<dbReference type="RefSeq" id="WP_217890943.1">
    <property type="nucleotide sequence ID" value="NZ_JAHSTS010000001.1"/>
</dbReference>
<sequence>MNSALLLANAIALAVLVGVHFAPREDASVAQRLPHYLMVQKAPQWAVLSDRQGFAPQEVNGPGHALPVQSTERLAF</sequence>
<dbReference type="EMBL" id="JAHSTS010000001">
    <property type="protein sequence ID" value="MBV4457163.1"/>
    <property type="molecule type" value="Genomic_DNA"/>
</dbReference>
<dbReference type="Proteomes" id="UP000765224">
    <property type="component" value="Unassembled WGS sequence"/>
</dbReference>